<accession>A0A366H4K7</accession>
<comment type="caution">
    <text evidence="1">The sequence shown here is derived from an EMBL/GenBank/DDBJ whole genome shotgun (WGS) entry which is preliminary data.</text>
</comment>
<protein>
    <submittedName>
        <fullName evidence="1">Uncharacterized protein</fullName>
    </submittedName>
</protein>
<evidence type="ECO:0000313" key="1">
    <source>
        <dbReference type="EMBL" id="RBP36943.1"/>
    </source>
</evidence>
<name>A0A366H4K7_9BACT</name>
<dbReference type="AlphaFoldDB" id="A0A366H4K7"/>
<reference evidence="1 2" key="1">
    <citation type="submission" date="2018-06" db="EMBL/GenBank/DDBJ databases">
        <title>Genomic Encyclopedia of Type Strains, Phase IV (KMG-IV): sequencing the most valuable type-strain genomes for metagenomic binning, comparative biology and taxonomic classification.</title>
        <authorList>
            <person name="Goeker M."/>
        </authorList>
    </citation>
    <scope>NUCLEOTIDE SEQUENCE [LARGE SCALE GENOMIC DNA]</scope>
    <source>
        <strain evidence="1 2">DSM 25532</strain>
    </source>
</reference>
<keyword evidence="2" id="KW-1185">Reference proteome</keyword>
<proteinExistence type="predicted"/>
<gene>
    <name evidence="1" type="ORF">DES53_11584</name>
</gene>
<sequence length="200" mass="22799">MSRRTKLLILGVFLVLLSIPVIHLARTWEVEYPLRFRLVEERARPPGDLEREFIVEVRNRSATRVVLSTAGLNWLNTGAHVDGATYASFPFLRDRVIPPHYTPAKPAAFTSIPSRGKVYYTAIVRGGERDILERSPLNIYYFYQTAFQHRLKQLGDRLSPYSPVFIRGRVTLPTWRHGDAPLENVGILRSASTPPRGIHP</sequence>
<organism evidence="1 2">
    <name type="scientific">Roseimicrobium gellanilyticum</name>
    <dbReference type="NCBI Taxonomy" id="748857"/>
    <lineage>
        <taxon>Bacteria</taxon>
        <taxon>Pseudomonadati</taxon>
        <taxon>Verrucomicrobiota</taxon>
        <taxon>Verrucomicrobiia</taxon>
        <taxon>Verrucomicrobiales</taxon>
        <taxon>Verrucomicrobiaceae</taxon>
        <taxon>Roseimicrobium</taxon>
    </lineage>
</organism>
<dbReference type="RefSeq" id="WP_113961718.1">
    <property type="nucleotide sequence ID" value="NZ_QNRR01000015.1"/>
</dbReference>
<dbReference type="EMBL" id="QNRR01000015">
    <property type="protein sequence ID" value="RBP36943.1"/>
    <property type="molecule type" value="Genomic_DNA"/>
</dbReference>
<evidence type="ECO:0000313" key="2">
    <source>
        <dbReference type="Proteomes" id="UP000253426"/>
    </source>
</evidence>
<dbReference type="Proteomes" id="UP000253426">
    <property type="component" value="Unassembled WGS sequence"/>
</dbReference>